<gene>
    <name evidence="3" type="ORF">EZ315_13160</name>
</gene>
<accession>A0A4Z0V4P0</accession>
<keyword evidence="1" id="KW-0732">Signal</keyword>
<evidence type="ECO:0000313" key="3">
    <source>
        <dbReference type="EMBL" id="TGG36776.1"/>
    </source>
</evidence>
<evidence type="ECO:0000313" key="4">
    <source>
        <dbReference type="Proteomes" id="UP000297635"/>
    </source>
</evidence>
<dbReference type="Proteomes" id="UP000297635">
    <property type="component" value="Unassembled WGS sequence"/>
</dbReference>
<evidence type="ECO:0000259" key="2">
    <source>
        <dbReference type="Pfam" id="PF11412"/>
    </source>
</evidence>
<dbReference type="RefSeq" id="WP_135472487.1">
    <property type="nucleotide sequence ID" value="NZ_CASJPC010000020.1"/>
</dbReference>
<evidence type="ECO:0000256" key="1">
    <source>
        <dbReference type="SAM" id="SignalP"/>
    </source>
</evidence>
<protein>
    <recommendedName>
        <fullName evidence="2">Thiol:disulfide interchange protein DsbD N-terminal domain-containing protein</fullName>
    </recommendedName>
</protein>
<name>A0A4Z0V4P0_9BACT</name>
<feature type="chain" id="PRO_5021249291" description="Thiol:disulfide interchange protein DsbD N-terminal domain-containing protein" evidence="1">
    <location>
        <begin position="20"/>
        <end position="642"/>
    </location>
</feature>
<sequence>MKKLIALLASGAVMLSAQAKEDVSVLYVGGSPDINTIGGVSIDSAVIAKSVKERTADFTKFLKQRFNKVRAVDGKDYTSGMSDGYDVTVFDGRPKAIRPAVRETDDKGRIIKYIRPAYLPDDFDRAAVCIAEMSEDLGRSVGTKNDWFCLCLDNYAHNWKKDHAIFNGPFKVSIRSEMLPTPENAKEYCPIYGYTLPELTEMWLVHSAVTPENGKRIGMVSRPWGYTDSPEAEIISSGVCAKSIDAVAIGRHGNFFHWGFAAKPSDMTEPAKAALANAIVYMKDFNGRHVIARKKDEGIATRDRATAAKYTVSRACWKDRFDTNMKFYHMMDSMITAVKSRKAAGEKLLPADEMYLKFPAPEKPVQEPYDQYLQKQDPKLYEIFGEDEEEYARYYDKNRPYFTTDGAYGIVVDQDARSLKIANNDIRLLYKAVELLENGGNDAEKGRRLLERYTLCRFSTPAQWKSWLDANRDRMFFTESGGWLWLVDTLDPAVPGNDYSVRDKSDGNAPVVPAVPAGVTDADNPVALKAELADGPDGTKDVVVTMTVHDGFHTYATLAGGDSFIPTEITVELPEGYEKVGELVLPAPSPSATATTYYIGTGVFRQRIKGSGTGVVTCKIRYQVCDASICMPPVTKTFDLTL</sequence>
<keyword evidence="4" id="KW-1185">Reference proteome</keyword>
<organism evidence="3 4">
    <name type="scientific">Duncaniella freteri</name>
    <dbReference type="NCBI Taxonomy" id="2530391"/>
    <lineage>
        <taxon>Bacteria</taxon>
        <taxon>Pseudomonadati</taxon>
        <taxon>Bacteroidota</taxon>
        <taxon>Bacteroidia</taxon>
        <taxon>Bacteroidales</taxon>
        <taxon>Muribaculaceae</taxon>
        <taxon>Duncaniella</taxon>
    </lineage>
</organism>
<dbReference type="GeneID" id="82150740"/>
<dbReference type="EMBL" id="SJSA01000002">
    <property type="protein sequence ID" value="TGG36776.1"/>
    <property type="molecule type" value="Genomic_DNA"/>
</dbReference>
<feature type="domain" description="Thiol:disulfide interchange protein DsbD N-terminal" evidence="2">
    <location>
        <begin position="536"/>
        <end position="641"/>
    </location>
</feature>
<dbReference type="InterPro" id="IPR028250">
    <property type="entry name" value="DsbDN"/>
</dbReference>
<comment type="caution">
    <text evidence="3">The sequence shown here is derived from an EMBL/GenBank/DDBJ whole genome shotgun (WGS) entry which is preliminary data.</text>
</comment>
<proteinExistence type="predicted"/>
<dbReference type="InterPro" id="IPR036929">
    <property type="entry name" value="DsbDN_sf"/>
</dbReference>
<reference evidence="3 4" key="1">
    <citation type="submission" date="2019-02" db="EMBL/GenBank/DDBJ databases">
        <title>Isolation and identification of novel species under the genus Muribaculum.</title>
        <authorList>
            <person name="Miyake S."/>
            <person name="Ding Y."/>
            <person name="Low A."/>
            <person name="Soh M."/>
            <person name="Seedorf H."/>
        </authorList>
    </citation>
    <scope>NUCLEOTIDE SEQUENCE [LARGE SCALE GENOMIC DNA]</scope>
    <source>
        <strain evidence="3 4">TLL-A3</strain>
    </source>
</reference>
<feature type="signal peptide" evidence="1">
    <location>
        <begin position="1"/>
        <end position="19"/>
    </location>
</feature>
<dbReference type="Gene3D" id="2.60.40.1250">
    <property type="entry name" value="Thiol:disulfide interchange protein DsbD, N-terminal domain"/>
    <property type="match status" value="1"/>
</dbReference>
<dbReference type="AlphaFoldDB" id="A0A4Z0V4P0"/>
<dbReference type="Pfam" id="PF11412">
    <property type="entry name" value="DsbD_N"/>
    <property type="match status" value="1"/>
</dbReference>